<keyword evidence="3" id="KW-1185">Reference proteome</keyword>
<feature type="transmembrane region" description="Helical" evidence="1">
    <location>
        <begin position="170"/>
        <end position="194"/>
    </location>
</feature>
<keyword evidence="1" id="KW-0472">Membrane</keyword>
<evidence type="ECO:0000256" key="1">
    <source>
        <dbReference type="SAM" id="Phobius"/>
    </source>
</evidence>
<evidence type="ECO:0000313" key="3">
    <source>
        <dbReference type="Proteomes" id="UP000642748"/>
    </source>
</evidence>
<feature type="transmembrane region" description="Helical" evidence="1">
    <location>
        <begin position="70"/>
        <end position="88"/>
    </location>
</feature>
<feature type="transmembrane region" description="Helical" evidence="1">
    <location>
        <begin position="132"/>
        <end position="150"/>
    </location>
</feature>
<protein>
    <submittedName>
        <fullName evidence="2">Uncharacterized protein</fullName>
    </submittedName>
</protein>
<name>A0A8J3R0B4_9ACTN</name>
<sequence length="279" mass="28985">MTGDPWLVRALLACYPSGWRRRYGQEYAQLLCDLGVHRRPRLIVNSLRGAVHARWEQGGFMSTRSPMTTAVWATGLFTVAGIAFQKLAEDLTGAAGGVYVLLVAAAAVALLALVAAAAPTAMALLRGRDAGAWRYVAVPFAGAAAWYGVLRLALLLSQGHGVHSAATITGFALIAVSGIGLVVATAWAAATVLRRVPADQPTRLRPAALVVLAAGMAVTTVVAVIWGARVHASDPTVFHGDHGLLATPFVPSWIATIGLMAAASVLAAAAGRRQLAATR</sequence>
<evidence type="ECO:0000313" key="2">
    <source>
        <dbReference type="EMBL" id="GIH19514.1"/>
    </source>
</evidence>
<reference evidence="2" key="1">
    <citation type="submission" date="2021-01" db="EMBL/GenBank/DDBJ databases">
        <title>Whole genome shotgun sequence of Rugosimonospora africana NBRC 104875.</title>
        <authorList>
            <person name="Komaki H."/>
            <person name="Tamura T."/>
        </authorList>
    </citation>
    <scope>NUCLEOTIDE SEQUENCE</scope>
    <source>
        <strain evidence="2">NBRC 104875</strain>
    </source>
</reference>
<accession>A0A8J3R0B4</accession>
<comment type="caution">
    <text evidence="2">The sequence shown here is derived from an EMBL/GenBank/DDBJ whole genome shotgun (WGS) entry which is preliminary data.</text>
</comment>
<keyword evidence="1" id="KW-0812">Transmembrane</keyword>
<dbReference type="RefSeq" id="WP_203922967.1">
    <property type="nucleotide sequence ID" value="NZ_BONZ01000081.1"/>
</dbReference>
<feature type="transmembrane region" description="Helical" evidence="1">
    <location>
        <begin position="248"/>
        <end position="270"/>
    </location>
</feature>
<dbReference type="Proteomes" id="UP000642748">
    <property type="component" value="Unassembled WGS sequence"/>
</dbReference>
<dbReference type="AlphaFoldDB" id="A0A8J3R0B4"/>
<gene>
    <name evidence="2" type="ORF">Raf01_76860</name>
</gene>
<proteinExistence type="predicted"/>
<feature type="transmembrane region" description="Helical" evidence="1">
    <location>
        <begin position="100"/>
        <end position="125"/>
    </location>
</feature>
<organism evidence="2 3">
    <name type="scientific">Rugosimonospora africana</name>
    <dbReference type="NCBI Taxonomy" id="556532"/>
    <lineage>
        <taxon>Bacteria</taxon>
        <taxon>Bacillati</taxon>
        <taxon>Actinomycetota</taxon>
        <taxon>Actinomycetes</taxon>
        <taxon>Micromonosporales</taxon>
        <taxon>Micromonosporaceae</taxon>
        <taxon>Rugosimonospora</taxon>
    </lineage>
</organism>
<dbReference type="EMBL" id="BONZ01000081">
    <property type="protein sequence ID" value="GIH19514.1"/>
    <property type="molecule type" value="Genomic_DNA"/>
</dbReference>
<keyword evidence="1" id="KW-1133">Transmembrane helix</keyword>
<feature type="transmembrane region" description="Helical" evidence="1">
    <location>
        <begin position="206"/>
        <end position="228"/>
    </location>
</feature>